<dbReference type="EMBL" id="GG663739">
    <property type="protein sequence ID" value="EEH57059.1"/>
    <property type="molecule type" value="Genomic_DNA"/>
</dbReference>
<protein>
    <submittedName>
        <fullName evidence="2">Predicted protein</fullName>
    </submittedName>
</protein>
<dbReference type="PANTHER" id="PTHR31691">
    <property type="entry name" value="ROTATIN"/>
    <property type="match status" value="1"/>
</dbReference>
<dbReference type="InterPro" id="IPR030791">
    <property type="entry name" value="Rotatin"/>
</dbReference>
<sequence>MAALAAICAAAPGKAWSRAWSSQGSTFWLTRLSRDRRARRRAAAWRLMACAASPTARATSAMLLHGFPESPRHAARVALDVSECAAVRAAACQLLAAAVSTAAVVRASGDDAALDTILDVAPLLADRDVWRGLAEVMIACAGQGLGIVAAEGAAANSQPVVTNAAERACLRRGAAAALLAATRVAPAVVAVALAPREEDAPPSSFGGDDWPPAWSATTAAMHPAPWADALIASPAEALSWADPPSSLESDAAAASASSAALAGAIAAADLADMDPESDAVRDEDRASVAAAAWCFDARRLACDTSVVPSTASALFAAAEALTSTPPPGSGGAPSKHDAPRRAAIVRAFSRAARLTASLARLWHAQAVGVGEWAAPGAPAAAAPHGAVAAALRNVLAYSASSKRAAASLDLARVLLKTIARAQRVVAYETTLARSSVDSSKSTPAAPKPLAMPADLVLIECASLLKHLLFCPPTAAAAHAAVVEASGGEGWQILVDKTGASETPEALGAAAASARVDAMARGALEMVHQLWRHAAADPPLSHELMGLAANVFAGCGEAKRAAVEEYDGNDGQKPACLADRMLRLAFRNTSPAATTRLALAPLASLAGDATSRRWLLRSPFLNKVCDAFKTAVGKRDAQRQVALLRALADVAGGGGDEGRQAVLREGGSSLVQLLLEVLAAAGVSGGGGPDGDEEDDIDVILTGLSSHEMNTVFQPQLPIAALESLLLLRNVCFHSEAKAHVSSNPRAIDALVAAAGAADPGARAAAADALLALVHNGQRIAALLRRDDRPARLRRAAGRAYKATLKSCGDDDDGTRRRGHNPRAEAEAHASKCLAAL</sequence>
<feature type="non-terminal residue" evidence="2">
    <location>
        <position position="836"/>
    </location>
</feature>
<dbReference type="Gene3D" id="1.25.10.10">
    <property type="entry name" value="Leucine-rich Repeat Variant"/>
    <property type="match status" value="1"/>
</dbReference>
<dbReference type="SUPFAM" id="SSF48371">
    <property type="entry name" value="ARM repeat"/>
    <property type="match status" value="1"/>
</dbReference>
<dbReference type="AlphaFoldDB" id="C1MS13"/>
<dbReference type="Proteomes" id="UP000001876">
    <property type="component" value="Unassembled WGS sequence"/>
</dbReference>
<feature type="region of interest" description="Disordered" evidence="1">
    <location>
        <begin position="806"/>
        <end position="827"/>
    </location>
</feature>
<dbReference type="GO" id="GO:0036064">
    <property type="term" value="C:ciliary basal body"/>
    <property type="evidence" value="ECO:0007669"/>
    <property type="project" value="InterPro"/>
</dbReference>
<proteinExistence type="predicted"/>
<dbReference type="GeneID" id="9684043"/>
<reference evidence="2 3" key="1">
    <citation type="journal article" date="2009" name="Science">
        <title>Green evolution and dynamic adaptations revealed by genomes of the marine picoeukaryotes Micromonas.</title>
        <authorList>
            <person name="Worden A.Z."/>
            <person name="Lee J.H."/>
            <person name="Mock T."/>
            <person name="Rouze P."/>
            <person name="Simmons M.P."/>
            <person name="Aerts A.L."/>
            <person name="Allen A.E."/>
            <person name="Cuvelier M.L."/>
            <person name="Derelle E."/>
            <person name="Everett M.V."/>
            <person name="Foulon E."/>
            <person name="Grimwood J."/>
            <person name="Gundlach H."/>
            <person name="Henrissat B."/>
            <person name="Napoli C."/>
            <person name="McDonald S.M."/>
            <person name="Parker M.S."/>
            <person name="Rombauts S."/>
            <person name="Salamov A."/>
            <person name="Von Dassow P."/>
            <person name="Badger J.H."/>
            <person name="Coutinho P.M."/>
            <person name="Demir E."/>
            <person name="Dubchak I."/>
            <person name="Gentemann C."/>
            <person name="Eikrem W."/>
            <person name="Gready J.E."/>
            <person name="John U."/>
            <person name="Lanier W."/>
            <person name="Lindquist E.A."/>
            <person name="Lucas S."/>
            <person name="Mayer K.F."/>
            <person name="Moreau H."/>
            <person name="Not F."/>
            <person name="Otillar R."/>
            <person name="Panaud O."/>
            <person name="Pangilinan J."/>
            <person name="Paulsen I."/>
            <person name="Piegu B."/>
            <person name="Poliakov A."/>
            <person name="Robbens S."/>
            <person name="Schmutz J."/>
            <person name="Toulza E."/>
            <person name="Wyss T."/>
            <person name="Zelensky A."/>
            <person name="Zhou K."/>
            <person name="Armbrust E.V."/>
            <person name="Bhattacharya D."/>
            <person name="Goodenough U.W."/>
            <person name="Van de Peer Y."/>
            <person name="Grigoriev I.V."/>
        </authorList>
    </citation>
    <scope>NUCLEOTIDE SEQUENCE [LARGE SCALE GENOMIC DNA]</scope>
    <source>
        <strain evidence="2 3">CCMP1545</strain>
    </source>
</reference>
<evidence type="ECO:0000256" key="1">
    <source>
        <dbReference type="SAM" id="MobiDB-lite"/>
    </source>
</evidence>
<gene>
    <name evidence="2" type="ORF">MICPUCDRAFT_68336</name>
</gene>
<dbReference type="RefSeq" id="XP_003058604.1">
    <property type="nucleotide sequence ID" value="XM_003058558.1"/>
</dbReference>
<evidence type="ECO:0000313" key="2">
    <source>
        <dbReference type="EMBL" id="EEH57059.1"/>
    </source>
</evidence>
<dbReference type="PANTHER" id="PTHR31691:SF1">
    <property type="entry name" value="ROTATIN"/>
    <property type="match status" value="1"/>
</dbReference>
<dbReference type="GO" id="GO:0044782">
    <property type="term" value="P:cilium organization"/>
    <property type="evidence" value="ECO:0007669"/>
    <property type="project" value="InterPro"/>
</dbReference>
<keyword evidence="3" id="KW-1185">Reference proteome</keyword>
<evidence type="ECO:0000313" key="3">
    <source>
        <dbReference type="Proteomes" id="UP000001876"/>
    </source>
</evidence>
<dbReference type="KEGG" id="mpp:MICPUCDRAFT_68336"/>
<organism evidence="3">
    <name type="scientific">Micromonas pusilla (strain CCMP1545)</name>
    <name type="common">Picoplanktonic green alga</name>
    <dbReference type="NCBI Taxonomy" id="564608"/>
    <lineage>
        <taxon>Eukaryota</taxon>
        <taxon>Viridiplantae</taxon>
        <taxon>Chlorophyta</taxon>
        <taxon>Mamiellophyceae</taxon>
        <taxon>Mamiellales</taxon>
        <taxon>Mamiellaceae</taxon>
        <taxon>Micromonas</taxon>
    </lineage>
</organism>
<accession>C1MS13</accession>
<dbReference type="InterPro" id="IPR011989">
    <property type="entry name" value="ARM-like"/>
</dbReference>
<dbReference type="InterPro" id="IPR016024">
    <property type="entry name" value="ARM-type_fold"/>
</dbReference>
<name>C1MS13_MICPC</name>